<feature type="non-terminal residue" evidence="1">
    <location>
        <position position="1"/>
    </location>
</feature>
<gene>
    <name evidence="1" type="ORF">TSPGSL018_18478</name>
</gene>
<sequence length="70" mass="7932">TWNCLSCEMILNYLNHLHDHYPSVKLQRQSFDCNQSRYGSTPSSARDQDTTFTDSSFEGTIHAVHGVGIL</sequence>
<organism evidence="1">
    <name type="scientific">Tetraselmis sp. GSL018</name>
    <dbReference type="NCBI Taxonomy" id="582737"/>
    <lineage>
        <taxon>Eukaryota</taxon>
        <taxon>Viridiplantae</taxon>
        <taxon>Chlorophyta</taxon>
        <taxon>core chlorophytes</taxon>
        <taxon>Chlorodendrophyceae</taxon>
        <taxon>Chlorodendrales</taxon>
        <taxon>Chlorodendraceae</taxon>
        <taxon>Tetraselmis</taxon>
    </lineage>
</organism>
<proteinExistence type="predicted"/>
<protein>
    <submittedName>
        <fullName evidence="1">Uncharacterized protein</fullName>
    </submittedName>
</protein>
<accession>A0A061R1D6</accession>
<name>A0A061R1D6_9CHLO</name>
<dbReference type="EMBL" id="GBEZ01022486">
    <property type="protein sequence ID" value="JAC64356.1"/>
    <property type="molecule type" value="Transcribed_RNA"/>
</dbReference>
<feature type="non-terminal residue" evidence="1">
    <location>
        <position position="70"/>
    </location>
</feature>
<dbReference type="AlphaFoldDB" id="A0A061R1D6"/>
<reference evidence="1" key="1">
    <citation type="submission" date="2014-05" db="EMBL/GenBank/DDBJ databases">
        <title>The transcriptome of the halophilic microalga Tetraselmis sp. GSL018 isolated from the Great Salt Lake, Utah.</title>
        <authorList>
            <person name="Jinkerson R.E."/>
            <person name="D'Adamo S."/>
            <person name="Posewitz M.C."/>
        </authorList>
    </citation>
    <scope>NUCLEOTIDE SEQUENCE</scope>
    <source>
        <strain evidence="1">GSL018</strain>
    </source>
</reference>
<evidence type="ECO:0000313" key="1">
    <source>
        <dbReference type="EMBL" id="JAC64356.1"/>
    </source>
</evidence>